<dbReference type="PROSITE" id="PS50929">
    <property type="entry name" value="ABC_TM1F"/>
    <property type="match status" value="1"/>
</dbReference>
<dbReference type="GO" id="GO:0005524">
    <property type="term" value="F:ATP binding"/>
    <property type="evidence" value="ECO:0007669"/>
    <property type="project" value="UniProtKB-KW"/>
</dbReference>
<dbReference type="FunFam" id="3.40.50.300:FF:000854">
    <property type="entry name" value="Multidrug ABC transporter ATP-binding protein"/>
    <property type="match status" value="1"/>
</dbReference>
<dbReference type="GO" id="GO:0016887">
    <property type="term" value="F:ATP hydrolysis activity"/>
    <property type="evidence" value="ECO:0007669"/>
    <property type="project" value="InterPro"/>
</dbReference>
<dbReference type="SUPFAM" id="SSF90123">
    <property type="entry name" value="ABC transporter transmembrane region"/>
    <property type="match status" value="1"/>
</dbReference>
<dbReference type="PROSITE" id="PS00211">
    <property type="entry name" value="ABC_TRANSPORTER_1"/>
    <property type="match status" value="1"/>
</dbReference>
<keyword evidence="6" id="KW-0067">ATP-binding</keyword>
<evidence type="ECO:0000256" key="1">
    <source>
        <dbReference type="ARBA" id="ARBA00004651"/>
    </source>
</evidence>
<evidence type="ECO:0000256" key="5">
    <source>
        <dbReference type="ARBA" id="ARBA00022741"/>
    </source>
</evidence>
<evidence type="ECO:0000256" key="7">
    <source>
        <dbReference type="ARBA" id="ARBA00022989"/>
    </source>
</evidence>
<dbReference type="GO" id="GO:0015421">
    <property type="term" value="F:ABC-type oligopeptide transporter activity"/>
    <property type="evidence" value="ECO:0007669"/>
    <property type="project" value="TreeGrafter"/>
</dbReference>
<feature type="transmembrane region" description="Helical" evidence="9">
    <location>
        <begin position="300"/>
        <end position="324"/>
    </location>
</feature>
<dbReference type="GO" id="GO:0005886">
    <property type="term" value="C:plasma membrane"/>
    <property type="evidence" value="ECO:0007669"/>
    <property type="project" value="UniProtKB-SubCell"/>
</dbReference>
<dbReference type="InterPro" id="IPR027417">
    <property type="entry name" value="P-loop_NTPase"/>
</dbReference>
<keyword evidence="7 9" id="KW-1133">Transmembrane helix</keyword>
<dbReference type="Gene3D" id="1.20.1560.10">
    <property type="entry name" value="ABC transporter type 1, transmembrane domain"/>
    <property type="match status" value="1"/>
</dbReference>
<keyword evidence="5" id="KW-0547">Nucleotide-binding</keyword>
<keyword evidence="2" id="KW-0813">Transport</keyword>
<evidence type="ECO:0000256" key="6">
    <source>
        <dbReference type="ARBA" id="ARBA00022840"/>
    </source>
</evidence>
<gene>
    <name evidence="13" type="ORF">CNEO2_400042</name>
    <name evidence="12" type="ORF">CNEO_42811</name>
</gene>
<dbReference type="EMBL" id="CAKJVE010000004">
    <property type="protein sequence ID" value="CAG9707011.1"/>
    <property type="molecule type" value="Genomic_DNA"/>
</dbReference>
<evidence type="ECO:0000313" key="12">
    <source>
        <dbReference type="EMBL" id="CAG9707011.1"/>
    </source>
</evidence>
<dbReference type="CDD" id="cd18548">
    <property type="entry name" value="ABC_6TM_Tm287_like"/>
    <property type="match status" value="1"/>
</dbReference>
<dbReference type="EMBL" id="CAMTCP010000238">
    <property type="protein sequence ID" value="CAI3621670.1"/>
    <property type="molecule type" value="Genomic_DNA"/>
</dbReference>
<dbReference type="PANTHER" id="PTHR43394:SF1">
    <property type="entry name" value="ATP-BINDING CASSETTE SUB-FAMILY B MEMBER 10, MITOCHONDRIAL"/>
    <property type="match status" value="1"/>
</dbReference>
<dbReference type="SMART" id="SM00382">
    <property type="entry name" value="AAA"/>
    <property type="match status" value="1"/>
</dbReference>
<feature type="transmembrane region" description="Helical" evidence="9">
    <location>
        <begin position="453"/>
        <end position="471"/>
    </location>
</feature>
<protein>
    <submittedName>
        <fullName evidence="12">ABC transporter, ATPase/permease components</fullName>
    </submittedName>
</protein>
<dbReference type="AlphaFoldDB" id="A0AA86JM66"/>
<comment type="subcellular location">
    <subcellularLocation>
        <location evidence="1">Cell membrane</location>
        <topology evidence="1">Multi-pass membrane protein</topology>
    </subcellularLocation>
</comment>
<proteinExistence type="predicted"/>
<keyword evidence="8 9" id="KW-0472">Membrane</keyword>
<dbReference type="Gene3D" id="3.40.50.300">
    <property type="entry name" value="P-loop containing nucleotide triphosphate hydrolases"/>
    <property type="match status" value="1"/>
</dbReference>
<dbReference type="Pfam" id="PF00005">
    <property type="entry name" value="ABC_tran"/>
    <property type="match status" value="1"/>
</dbReference>
<evidence type="ECO:0000259" key="11">
    <source>
        <dbReference type="PROSITE" id="PS50929"/>
    </source>
</evidence>
<dbReference type="PROSITE" id="PS50893">
    <property type="entry name" value="ABC_TRANSPORTER_2"/>
    <property type="match status" value="1"/>
</dbReference>
<organism evidence="12 14">
    <name type="scientific">Clostridium neonatale</name>
    <dbReference type="NCBI Taxonomy" id="137838"/>
    <lineage>
        <taxon>Bacteria</taxon>
        <taxon>Bacillati</taxon>
        <taxon>Bacillota</taxon>
        <taxon>Clostridia</taxon>
        <taxon>Eubacteriales</taxon>
        <taxon>Clostridiaceae</taxon>
        <taxon>Clostridium</taxon>
    </lineage>
</organism>
<dbReference type="InterPro" id="IPR036640">
    <property type="entry name" value="ABC1_TM_sf"/>
</dbReference>
<reference evidence="13" key="2">
    <citation type="submission" date="2022-10" db="EMBL/GenBank/DDBJ databases">
        <authorList>
            <person name="Aires J."/>
            <person name="Mesa V."/>
        </authorList>
    </citation>
    <scope>NUCLEOTIDE SEQUENCE</scope>
    <source>
        <strain evidence="13">Clostridium neonatale JD116</strain>
    </source>
</reference>
<accession>A0AA86JM66</accession>
<comment type="caution">
    <text evidence="12">The sequence shown here is derived from an EMBL/GenBank/DDBJ whole genome shotgun (WGS) entry which is preliminary data.</text>
</comment>
<evidence type="ECO:0000256" key="2">
    <source>
        <dbReference type="ARBA" id="ARBA00022448"/>
    </source>
</evidence>
<evidence type="ECO:0000259" key="10">
    <source>
        <dbReference type="PROSITE" id="PS50893"/>
    </source>
</evidence>
<dbReference type="Proteomes" id="UP000789738">
    <property type="component" value="Unassembled WGS sequence"/>
</dbReference>
<dbReference type="InterPro" id="IPR011527">
    <property type="entry name" value="ABC1_TM_dom"/>
</dbReference>
<name>A0AA86JM66_9CLOT</name>
<keyword evidence="3" id="KW-1003">Cell membrane</keyword>
<keyword evidence="4 9" id="KW-0812">Transmembrane</keyword>
<dbReference type="InterPro" id="IPR003439">
    <property type="entry name" value="ABC_transporter-like_ATP-bd"/>
</dbReference>
<dbReference type="InterPro" id="IPR039421">
    <property type="entry name" value="Type_1_exporter"/>
</dbReference>
<sequence>MKVMSKVIKYLKQSIGAIILVIILLIIQATCDLSLPEYTSKIVNIGIQQGGIENLVPEVIRESQFYKIKLFLKNDDKDILENSYKEISKENLSEKEYNTYVSQYPALKNEPLYIKKNLDKNEENNLSNIISRPVVMIYSLESDSEFAKSIGNNISSNLLTDTENNSLSIYELLQMLPEEQLDIIIDQINSSLNSIPHSLISQVGVEYVRNEYIAVGIDIDSMQSDYILASGVKMLGLAFLSMISVVLVVLLASRIAAKLGKVLRKDVFRKVVNFSSNEFNKFSTASLITRTTNDIQQVQTLLVMLLRMVFYAPILGVGGFIKVLNTNKSMSWVIGVALVAILVVVGSLFGMAMPRFKKVQILIDKLNGVSREILTGIPVIRAFQTEEHEEKRFDGVNIDLTKTNLFVNRIMIVMMPALMFIMNGITVLIVYAGSGNINEGLMQVGDLMAFIQYTMQIVMAFLLISMVSVLLPRAMVCAKRIGEVLSIDNTVLDPERPENFHVSKKGSVEFKNVSFTYPGSDKETLSDISFTAKKGQTIAIIGSTGSGKSTLINLIPRLFDVTKGQILVDGVNIKNVSQHELREKIGFVPQKAILFSGTIKENIKYGNERAHADEVKKAVRIAQATDFVESKEEKYDAFISQGGSNVSGGQKQRLSIARAIAKNPEIFIFDDSFSALDYKTDVALRKALKEETKGSTSIIVAQRISTVLNADLILVLDKGKIVGRGTHKELMKNCETYRQIALSQLSKEELEDE</sequence>
<dbReference type="Pfam" id="PF00664">
    <property type="entry name" value="ABC_membrane"/>
    <property type="match status" value="1"/>
</dbReference>
<dbReference type="Proteomes" id="UP001189143">
    <property type="component" value="Unassembled WGS sequence"/>
</dbReference>
<reference evidence="12" key="1">
    <citation type="submission" date="2021-10" db="EMBL/GenBank/DDBJ databases">
        <authorList>
            <person name="Mesa V."/>
        </authorList>
    </citation>
    <scope>NUCLEOTIDE SEQUENCE</scope>
    <source>
        <strain evidence="12">CC3_PB</strain>
    </source>
</reference>
<feature type="transmembrane region" description="Helical" evidence="9">
    <location>
        <begin position="234"/>
        <end position="257"/>
    </location>
</feature>
<feature type="domain" description="ABC transmembrane type-1" evidence="11">
    <location>
        <begin position="219"/>
        <end position="473"/>
    </location>
</feature>
<evidence type="ECO:0000256" key="4">
    <source>
        <dbReference type="ARBA" id="ARBA00022692"/>
    </source>
</evidence>
<feature type="transmembrane region" description="Helical" evidence="9">
    <location>
        <begin position="410"/>
        <end position="433"/>
    </location>
</feature>
<evidence type="ECO:0000256" key="8">
    <source>
        <dbReference type="ARBA" id="ARBA00023136"/>
    </source>
</evidence>
<dbReference type="PANTHER" id="PTHR43394">
    <property type="entry name" value="ATP-DEPENDENT PERMEASE MDL1, MITOCHONDRIAL"/>
    <property type="match status" value="1"/>
</dbReference>
<dbReference type="InterPro" id="IPR003593">
    <property type="entry name" value="AAA+_ATPase"/>
</dbReference>
<dbReference type="InterPro" id="IPR017871">
    <property type="entry name" value="ABC_transporter-like_CS"/>
</dbReference>
<feature type="domain" description="ABC transporter" evidence="10">
    <location>
        <begin position="508"/>
        <end position="743"/>
    </location>
</feature>
<evidence type="ECO:0000313" key="13">
    <source>
        <dbReference type="EMBL" id="CAI3621670.1"/>
    </source>
</evidence>
<evidence type="ECO:0000256" key="9">
    <source>
        <dbReference type="SAM" id="Phobius"/>
    </source>
</evidence>
<evidence type="ECO:0000256" key="3">
    <source>
        <dbReference type="ARBA" id="ARBA00022475"/>
    </source>
</evidence>
<dbReference type="SUPFAM" id="SSF52540">
    <property type="entry name" value="P-loop containing nucleoside triphosphate hydrolases"/>
    <property type="match status" value="1"/>
</dbReference>
<feature type="transmembrane region" description="Helical" evidence="9">
    <location>
        <begin position="330"/>
        <end position="352"/>
    </location>
</feature>
<evidence type="ECO:0000313" key="14">
    <source>
        <dbReference type="Proteomes" id="UP000789738"/>
    </source>
</evidence>